<accession>A0A1H9XB53</accession>
<protein>
    <submittedName>
        <fullName evidence="1">Uncharacterized protein</fullName>
    </submittedName>
</protein>
<proteinExistence type="predicted"/>
<sequence length="48" mass="5014">MGAYRTVDGMGVPIAGGGLRAGPRDLGRPGLLVLNEGEVNGFCLFRPR</sequence>
<dbReference type="SUPFAM" id="SSF56601">
    <property type="entry name" value="beta-lactamase/transpeptidase-like"/>
    <property type="match status" value="1"/>
</dbReference>
<dbReference type="EMBL" id="FOGU01000029">
    <property type="protein sequence ID" value="SES43436.1"/>
    <property type="molecule type" value="Genomic_DNA"/>
</dbReference>
<dbReference type="Proteomes" id="UP000198885">
    <property type="component" value="Unassembled WGS sequence"/>
</dbReference>
<dbReference type="RefSeq" id="WP_218142583.1">
    <property type="nucleotide sequence ID" value="NZ_FOGU01000029.1"/>
</dbReference>
<evidence type="ECO:0000313" key="2">
    <source>
        <dbReference type="Proteomes" id="UP000198885"/>
    </source>
</evidence>
<gene>
    <name evidence="1" type="ORF">SAMN04490244_1292</name>
</gene>
<name>A0A1H9XB53_9RHOB</name>
<keyword evidence="2" id="KW-1185">Reference proteome</keyword>
<dbReference type="Gene3D" id="3.40.710.10">
    <property type="entry name" value="DD-peptidase/beta-lactamase superfamily"/>
    <property type="match status" value="1"/>
</dbReference>
<organism evidence="1 2">
    <name type="scientific">Tranquillimonas rosea</name>
    <dbReference type="NCBI Taxonomy" id="641238"/>
    <lineage>
        <taxon>Bacteria</taxon>
        <taxon>Pseudomonadati</taxon>
        <taxon>Pseudomonadota</taxon>
        <taxon>Alphaproteobacteria</taxon>
        <taxon>Rhodobacterales</taxon>
        <taxon>Roseobacteraceae</taxon>
        <taxon>Tranquillimonas</taxon>
    </lineage>
</organism>
<reference evidence="1 2" key="1">
    <citation type="submission" date="2016-10" db="EMBL/GenBank/DDBJ databases">
        <authorList>
            <person name="de Groot N.N."/>
        </authorList>
    </citation>
    <scope>NUCLEOTIDE SEQUENCE [LARGE SCALE GENOMIC DNA]</scope>
    <source>
        <strain evidence="1 2">DSM 23042</strain>
    </source>
</reference>
<dbReference type="STRING" id="641238.SAMN04490244_1292"/>
<dbReference type="AlphaFoldDB" id="A0A1H9XB53"/>
<dbReference type="InterPro" id="IPR012338">
    <property type="entry name" value="Beta-lactam/transpept-like"/>
</dbReference>
<evidence type="ECO:0000313" key="1">
    <source>
        <dbReference type="EMBL" id="SES43436.1"/>
    </source>
</evidence>